<evidence type="ECO:0000259" key="6">
    <source>
        <dbReference type="PROSITE" id="PS50240"/>
    </source>
</evidence>
<dbReference type="GO" id="GO:0004252">
    <property type="term" value="F:serine-type endopeptidase activity"/>
    <property type="evidence" value="ECO:0007669"/>
    <property type="project" value="InterPro"/>
</dbReference>
<dbReference type="InterPro" id="IPR001254">
    <property type="entry name" value="Trypsin_dom"/>
</dbReference>
<dbReference type="FunFam" id="2.40.10.10:FF:000028">
    <property type="entry name" value="Serine protease easter"/>
    <property type="match status" value="1"/>
</dbReference>
<evidence type="ECO:0000313" key="7">
    <source>
        <dbReference type="EMBL" id="KAF0311234.1"/>
    </source>
</evidence>
<organism evidence="7 8">
    <name type="scientific">Amphibalanus amphitrite</name>
    <name type="common">Striped barnacle</name>
    <name type="synonym">Balanus amphitrite</name>
    <dbReference type="NCBI Taxonomy" id="1232801"/>
    <lineage>
        <taxon>Eukaryota</taxon>
        <taxon>Metazoa</taxon>
        <taxon>Ecdysozoa</taxon>
        <taxon>Arthropoda</taxon>
        <taxon>Crustacea</taxon>
        <taxon>Multicrustacea</taxon>
        <taxon>Cirripedia</taxon>
        <taxon>Thoracica</taxon>
        <taxon>Thoracicalcarea</taxon>
        <taxon>Balanomorpha</taxon>
        <taxon>Balanoidea</taxon>
        <taxon>Balanidae</taxon>
        <taxon>Amphibalaninae</taxon>
        <taxon>Amphibalanus</taxon>
    </lineage>
</organism>
<evidence type="ECO:0000256" key="2">
    <source>
        <dbReference type="ARBA" id="ARBA00023157"/>
    </source>
</evidence>
<evidence type="ECO:0000256" key="3">
    <source>
        <dbReference type="ARBA" id="ARBA00023180"/>
    </source>
</evidence>
<accession>A0A6A4X5F2</accession>
<evidence type="ECO:0000256" key="5">
    <source>
        <dbReference type="SAM" id="SignalP"/>
    </source>
</evidence>
<evidence type="ECO:0000256" key="4">
    <source>
        <dbReference type="ARBA" id="ARBA00024195"/>
    </source>
</evidence>
<dbReference type="Pfam" id="PF00089">
    <property type="entry name" value="Trypsin"/>
    <property type="match status" value="1"/>
</dbReference>
<dbReference type="PRINTS" id="PR00722">
    <property type="entry name" value="CHYMOTRYPSIN"/>
</dbReference>
<dbReference type="SUPFAM" id="SSF50494">
    <property type="entry name" value="Trypsin-like serine proteases"/>
    <property type="match status" value="1"/>
</dbReference>
<keyword evidence="1 5" id="KW-0732">Signal</keyword>
<keyword evidence="8" id="KW-1185">Reference proteome</keyword>
<dbReference type="PROSITE" id="PS50240">
    <property type="entry name" value="TRYPSIN_DOM"/>
    <property type="match status" value="1"/>
</dbReference>
<keyword evidence="2" id="KW-1015">Disulfide bond</keyword>
<dbReference type="OrthoDB" id="7840639at2759"/>
<reference evidence="7 8" key="1">
    <citation type="submission" date="2019-07" db="EMBL/GenBank/DDBJ databases">
        <title>Draft genome assembly of a fouling barnacle, Amphibalanus amphitrite (Darwin, 1854): The first reference genome for Thecostraca.</title>
        <authorList>
            <person name="Kim W."/>
        </authorList>
    </citation>
    <scope>NUCLEOTIDE SEQUENCE [LARGE SCALE GENOMIC DNA]</scope>
    <source>
        <strain evidence="7">SNU_AA5</strain>
        <tissue evidence="7">Soma without cirri and trophi</tissue>
    </source>
</reference>
<dbReference type="GO" id="GO:0006508">
    <property type="term" value="P:proteolysis"/>
    <property type="evidence" value="ECO:0007669"/>
    <property type="project" value="InterPro"/>
</dbReference>
<gene>
    <name evidence="7" type="primary">PPAF3_7</name>
    <name evidence="7" type="ORF">FJT64_017909</name>
</gene>
<sequence length="348" mass="37260">MEVLRRRVTVVVCLALVAIAAGQKLSLKERRTAVFDSLANHPGLKFLDLEFCGTGSEAQISRGPLGCGFPVVGDHPWLVALGFRAPGGRITYTCAGALISDQFVVTSARCALGGHDFPLAKVRLGEYDFGTSSDCLWYAPEQCLQSQEIDTADVMVHPKFKPSLWRAGASLYDIGIVRLAKPVVLTYGILPICLPIYSERPPPRSQRAIGFSLESSAPMTDSGAACCNCSRDRGATSHVMDAVRLSHFNETYDGPDACRYRMLGEKAGEPGTCIGAGDGCMADRGGPMVSADKFGSAYFLLGVATSVPSEKSCSARKDAEVVYLPVKPHTEWLLSSMDLIAGGSPRPF</sequence>
<dbReference type="Gene3D" id="2.40.10.10">
    <property type="entry name" value="Trypsin-like serine proteases"/>
    <property type="match status" value="1"/>
</dbReference>
<dbReference type="SMART" id="SM00020">
    <property type="entry name" value="Tryp_SPc"/>
    <property type="match status" value="1"/>
</dbReference>
<name>A0A6A4X5F2_AMPAM</name>
<dbReference type="InterPro" id="IPR043504">
    <property type="entry name" value="Peptidase_S1_PA_chymotrypsin"/>
</dbReference>
<dbReference type="PANTHER" id="PTHR24260:SF136">
    <property type="entry name" value="GH08193P-RELATED"/>
    <property type="match status" value="1"/>
</dbReference>
<comment type="similarity">
    <text evidence="4">Belongs to the peptidase S1 family. CLIP subfamily.</text>
</comment>
<dbReference type="PANTHER" id="PTHR24260">
    <property type="match status" value="1"/>
</dbReference>
<dbReference type="InterPro" id="IPR001314">
    <property type="entry name" value="Peptidase_S1A"/>
</dbReference>
<dbReference type="AlphaFoldDB" id="A0A6A4X5F2"/>
<feature type="signal peptide" evidence="5">
    <location>
        <begin position="1"/>
        <end position="22"/>
    </location>
</feature>
<dbReference type="EMBL" id="VIIS01000251">
    <property type="protein sequence ID" value="KAF0311234.1"/>
    <property type="molecule type" value="Genomic_DNA"/>
</dbReference>
<dbReference type="InterPro" id="IPR009003">
    <property type="entry name" value="Peptidase_S1_PA"/>
</dbReference>
<keyword evidence="3" id="KW-0325">Glycoprotein</keyword>
<evidence type="ECO:0000256" key="1">
    <source>
        <dbReference type="ARBA" id="ARBA00022729"/>
    </source>
</evidence>
<dbReference type="Proteomes" id="UP000440578">
    <property type="component" value="Unassembled WGS sequence"/>
</dbReference>
<dbReference type="InterPro" id="IPR051333">
    <property type="entry name" value="CLIP_Serine_Protease"/>
</dbReference>
<protein>
    <submittedName>
        <fullName evidence="7">Phenoloxidase-activating factor 3</fullName>
    </submittedName>
</protein>
<proteinExistence type="inferred from homology"/>
<comment type="caution">
    <text evidence="7">The sequence shown here is derived from an EMBL/GenBank/DDBJ whole genome shotgun (WGS) entry which is preliminary data.</text>
</comment>
<evidence type="ECO:0000313" key="8">
    <source>
        <dbReference type="Proteomes" id="UP000440578"/>
    </source>
</evidence>
<feature type="domain" description="Peptidase S1" evidence="6">
    <location>
        <begin position="60"/>
        <end position="338"/>
    </location>
</feature>
<feature type="chain" id="PRO_5025622913" evidence="5">
    <location>
        <begin position="23"/>
        <end position="348"/>
    </location>
</feature>